<dbReference type="Pfam" id="PF02627">
    <property type="entry name" value="CMD"/>
    <property type="match status" value="1"/>
</dbReference>
<dbReference type="OrthoDB" id="9801997at2"/>
<organism evidence="2 3">
    <name type="scientific">Jiangella asiatica</name>
    <dbReference type="NCBI Taxonomy" id="2530372"/>
    <lineage>
        <taxon>Bacteria</taxon>
        <taxon>Bacillati</taxon>
        <taxon>Actinomycetota</taxon>
        <taxon>Actinomycetes</taxon>
        <taxon>Jiangellales</taxon>
        <taxon>Jiangellaceae</taxon>
        <taxon>Jiangella</taxon>
    </lineage>
</organism>
<sequence>MTQRLNLQAVTPEGYRAVLGLEKYVRANIDTTLLHLVKMRASIINECSYCVDMHSRDALAAGEDRRRMFAVAAWRDAPFFDERERAALELTDAVTRLEPGGVPDDVWDVAAKHFDETELGNLLLAIVTINAWNRITVPTRREPPVHT</sequence>
<dbReference type="Gene3D" id="1.20.1290.10">
    <property type="entry name" value="AhpD-like"/>
    <property type="match status" value="1"/>
</dbReference>
<reference evidence="2 3" key="1">
    <citation type="submission" date="2019-03" db="EMBL/GenBank/DDBJ databases">
        <title>Draft genome sequences of novel Actinobacteria.</title>
        <authorList>
            <person name="Sahin N."/>
            <person name="Ay H."/>
            <person name="Saygin H."/>
        </authorList>
    </citation>
    <scope>NUCLEOTIDE SEQUENCE [LARGE SCALE GENOMIC DNA]</scope>
    <source>
        <strain evidence="2 3">5K138</strain>
    </source>
</reference>
<accession>A0A4V2Z2U4</accession>
<comment type="caution">
    <text evidence="2">The sequence shown here is derived from an EMBL/GenBank/DDBJ whole genome shotgun (WGS) entry which is preliminary data.</text>
</comment>
<dbReference type="InterPro" id="IPR004675">
    <property type="entry name" value="AhpD_core"/>
</dbReference>
<dbReference type="RefSeq" id="WP_131894917.1">
    <property type="nucleotide sequence ID" value="NZ_SMKZ01000015.1"/>
</dbReference>
<feature type="domain" description="Carboxymuconolactone decarboxylase-like" evidence="1">
    <location>
        <begin position="12"/>
        <end position="92"/>
    </location>
</feature>
<dbReference type="GO" id="GO:0051920">
    <property type="term" value="F:peroxiredoxin activity"/>
    <property type="evidence" value="ECO:0007669"/>
    <property type="project" value="InterPro"/>
</dbReference>
<evidence type="ECO:0000313" key="2">
    <source>
        <dbReference type="EMBL" id="TDE10138.1"/>
    </source>
</evidence>
<dbReference type="PANTHER" id="PTHR34846">
    <property type="entry name" value="4-CARBOXYMUCONOLACTONE DECARBOXYLASE FAMILY PROTEIN (AFU_ORTHOLOGUE AFUA_6G11590)"/>
    <property type="match status" value="1"/>
</dbReference>
<dbReference type="AlphaFoldDB" id="A0A4V2Z2U4"/>
<dbReference type="InterPro" id="IPR029032">
    <property type="entry name" value="AhpD-like"/>
</dbReference>
<dbReference type="SUPFAM" id="SSF69118">
    <property type="entry name" value="AhpD-like"/>
    <property type="match status" value="1"/>
</dbReference>
<dbReference type="InParanoid" id="A0A4V2Z2U4"/>
<dbReference type="EMBL" id="SMKZ01000015">
    <property type="protein sequence ID" value="TDE10138.1"/>
    <property type="molecule type" value="Genomic_DNA"/>
</dbReference>
<dbReference type="PANTHER" id="PTHR34846:SF10">
    <property type="entry name" value="CYTOPLASMIC PROTEIN"/>
    <property type="match status" value="1"/>
</dbReference>
<gene>
    <name evidence="2" type="ORF">E1269_12530</name>
</gene>
<keyword evidence="3" id="KW-1185">Reference proteome</keyword>
<dbReference type="InterPro" id="IPR003779">
    <property type="entry name" value="CMD-like"/>
</dbReference>
<name>A0A4V2Z2U4_9ACTN</name>
<evidence type="ECO:0000259" key="1">
    <source>
        <dbReference type="Pfam" id="PF02627"/>
    </source>
</evidence>
<proteinExistence type="predicted"/>
<evidence type="ECO:0000313" key="3">
    <source>
        <dbReference type="Proteomes" id="UP000294739"/>
    </source>
</evidence>
<dbReference type="Proteomes" id="UP000294739">
    <property type="component" value="Unassembled WGS sequence"/>
</dbReference>
<dbReference type="NCBIfam" id="TIGR00778">
    <property type="entry name" value="ahpD_dom"/>
    <property type="match status" value="1"/>
</dbReference>
<protein>
    <submittedName>
        <fullName evidence="2">Carboxymuconolactone decarboxylase family protein</fullName>
    </submittedName>
</protein>